<reference evidence="1" key="1">
    <citation type="submission" date="2022-08" db="EMBL/GenBank/DDBJ databases">
        <title>Genome sequencing of akame (Lates japonicus).</title>
        <authorList>
            <person name="Hashiguchi Y."/>
            <person name="Takahashi H."/>
        </authorList>
    </citation>
    <scope>NUCLEOTIDE SEQUENCE</scope>
    <source>
        <strain evidence="1">Kochi</strain>
    </source>
</reference>
<accession>A0AAD3RJN3</accession>
<organism evidence="1 2">
    <name type="scientific">Lates japonicus</name>
    <name type="common">Japanese lates</name>
    <dbReference type="NCBI Taxonomy" id="270547"/>
    <lineage>
        <taxon>Eukaryota</taxon>
        <taxon>Metazoa</taxon>
        <taxon>Chordata</taxon>
        <taxon>Craniata</taxon>
        <taxon>Vertebrata</taxon>
        <taxon>Euteleostomi</taxon>
        <taxon>Actinopterygii</taxon>
        <taxon>Neopterygii</taxon>
        <taxon>Teleostei</taxon>
        <taxon>Neoteleostei</taxon>
        <taxon>Acanthomorphata</taxon>
        <taxon>Carangaria</taxon>
        <taxon>Carangaria incertae sedis</taxon>
        <taxon>Centropomidae</taxon>
        <taxon>Lates</taxon>
    </lineage>
</organism>
<keyword evidence="2" id="KW-1185">Reference proteome</keyword>
<dbReference type="Proteomes" id="UP001279410">
    <property type="component" value="Unassembled WGS sequence"/>
</dbReference>
<gene>
    <name evidence="1" type="ORF">AKAME5_002295000</name>
</gene>
<dbReference type="EMBL" id="BRZM01000683">
    <property type="protein sequence ID" value="GLD71628.1"/>
    <property type="molecule type" value="Genomic_DNA"/>
</dbReference>
<feature type="non-terminal residue" evidence="1">
    <location>
        <position position="1"/>
    </location>
</feature>
<sequence length="81" mass="9470">ICMEFFRVTTKDLLGTFRSALDKYCPQLLKLYRARRRAFGQDMENFLDRLAGMRYSEKERKITNLSSFLGLTARGPASREL</sequence>
<evidence type="ECO:0000313" key="1">
    <source>
        <dbReference type="EMBL" id="GLD71628.1"/>
    </source>
</evidence>
<protein>
    <submittedName>
        <fullName evidence="1">Uncharacterized protein</fullName>
    </submittedName>
</protein>
<comment type="caution">
    <text evidence="1">The sequence shown here is derived from an EMBL/GenBank/DDBJ whole genome shotgun (WGS) entry which is preliminary data.</text>
</comment>
<evidence type="ECO:0000313" key="2">
    <source>
        <dbReference type="Proteomes" id="UP001279410"/>
    </source>
</evidence>
<proteinExistence type="predicted"/>
<name>A0AAD3RJN3_LATJO</name>
<dbReference type="AlphaFoldDB" id="A0AAD3RJN3"/>